<accession>A0AA96V035</accession>
<feature type="domain" description="ADP ribosyltransferase" evidence="1">
    <location>
        <begin position="103"/>
        <end position="205"/>
    </location>
</feature>
<dbReference type="Proteomes" id="UP001302978">
    <property type="component" value="Chromosome"/>
</dbReference>
<dbReference type="SUPFAM" id="SSF56399">
    <property type="entry name" value="ADP-ribosylation"/>
    <property type="match status" value="1"/>
</dbReference>
<dbReference type="KEGG" id="mehf:MmiHf6_11400"/>
<dbReference type="RefSeq" id="WP_316556982.1">
    <property type="nucleotide sequence ID" value="NZ_CP131059.1"/>
</dbReference>
<keyword evidence="3" id="KW-1185">Reference proteome</keyword>
<dbReference type="InterPro" id="IPR003540">
    <property type="entry name" value="ADP-ribosyltransferase"/>
</dbReference>
<gene>
    <name evidence="2" type="ORF">MmiHf6_11400</name>
</gene>
<sequence length="230" mass="27364">MSYIYDFEPQTETEIRVVREKNQAPDFLYSLVPYYKRKDLTSGEKVEIGNYQDIHPWNVQKDWSIPIPESWKEKRDCYVLNSFSRFPDFSQSLSAGEIKIISDRTLKIDSAIGKSRWKDERFIYRGVFDDSWLLNPSVGSIFTEKAFGSFSLAPHQAYNYMNPEFPILFQLRLTKGMNALYIDDTEYEILRPRNSIYEIIKIFKEKRQITPNLYREVLIYNIEEVKTEEE</sequence>
<reference evidence="2 3" key="1">
    <citation type="submission" date="2023-07" db="EMBL/GenBank/DDBJ databases">
        <title>Closed genoem sequence of Methanomicrococcus sp. Hf6.</title>
        <authorList>
            <person name="Poehlein A."/>
            <person name="Protasov E."/>
            <person name="Platt K."/>
            <person name="Reeh H."/>
            <person name="Daniel R."/>
            <person name="Brune A."/>
        </authorList>
    </citation>
    <scope>NUCLEOTIDE SEQUENCE [LARGE SCALE GENOMIC DNA]</scope>
    <source>
        <strain evidence="2 3">Hf6</strain>
    </source>
</reference>
<dbReference type="Pfam" id="PF03496">
    <property type="entry name" value="ADPrib_exo_Tox"/>
    <property type="match status" value="1"/>
</dbReference>
<evidence type="ECO:0000313" key="2">
    <source>
        <dbReference type="EMBL" id="WNY23819.1"/>
    </source>
</evidence>
<evidence type="ECO:0000313" key="3">
    <source>
        <dbReference type="Proteomes" id="UP001302978"/>
    </source>
</evidence>
<proteinExistence type="predicted"/>
<name>A0AA96V035_9EURY</name>
<dbReference type="Gene3D" id="3.90.176.10">
    <property type="entry name" value="Toxin ADP-ribosyltransferase, Chain A, domain 1"/>
    <property type="match status" value="1"/>
</dbReference>
<protein>
    <recommendedName>
        <fullName evidence="1">ADP ribosyltransferase domain-containing protein</fullName>
    </recommendedName>
</protein>
<dbReference type="AlphaFoldDB" id="A0AA96V035"/>
<evidence type="ECO:0000259" key="1">
    <source>
        <dbReference type="Pfam" id="PF03496"/>
    </source>
</evidence>
<dbReference type="PROSITE" id="PS51996">
    <property type="entry name" value="TR_MART"/>
    <property type="match status" value="1"/>
</dbReference>
<dbReference type="EMBL" id="CP131059">
    <property type="protein sequence ID" value="WNY23819.1"/>
    <property type="molecule type" value="Genomic_DNA"/>
</dbReference>
<dbReference type="GeneID" id="85195712"/>
<dbReference type="GO" id="GO:0005576">
    <property type="term" value="C:extracellular region"/>
    <property type="evidence" value="ECO:0007669"/>
    <property type="project" value="InterPro"/>
</dbReference>
<organism evidence="2 3">
    <name type="scientific">Methanimicrococcus hongohii</name>
    <dbReference type="NCBI Taxonomy" id="3028295"/>
    <lineage>
        <taxon>Archaea</taxon>
        <taxon>Methanobacteriati</taxon>
        <taxon>Methanobacteriota</taxon>
        <taxon>Stenosarchaea group</taxon>
        <taxon>Methanomicrobia</taxon>
        <taxon>Methanosarcinales</taxon>
        <taxon>Methanosarcinaceae</taxon>
        <taxon>Methanimicrococcus</taxon>
    </lineage>
</organism>